<dbReference type="HOGENOM" id="CLU_3320981_0_0_1"/>
<keyword evidence="2" id="KW-1185">Reference proteome</keyword>
<dbReference type="AlphaFoldDB" id="K4ANJ9"/>
<reference evidence="2" key="1">
    <citation type="journal article" date="2012" name="Nat. Biotechnol.">
        <title>Reference genome sequence of the model plant Setaria.</title>
        <authorList>
            <person name="Bennetzen J.L."/>
            <person name="Schmutz J."/>
            <person name="Wang H."/>
            <person name="Percifield R."/>
            <person name="Hawkins J."/>
            <person name="Pontaroli A.C."/>
            <person name="Estep M."/>
            <person name="Feng L."/>
            <person name="Vaughn J.N."/>
            <person name="Grimwood J."/>
            <person name="Jenkins J."/>
            <person name="Barry K."/>
            <person name="Lindquist E."/>
            <person name="Hellsten U."/>
            <person name="Deshpande S."/>
            <person name="Wang X."/>
            <person name="Wu X."/>
            <person name="Mitros T."/>
            <person name="Triplett J."/>
            <person name="Yang X."/>
            <person name="Ye C.Y."/>
            <person name="Mauro-Herrera M."/>
            <person name="Wang L."/>
            <person name="Li P."/>
            <person name="Sharma M."/>
            <person name="Sharma R."/>
            <person name="Ronald P.C."/>
            <person name="Panaud O."/>
            <person name="Kellogg E.A."/>
            <person name="Brutnell T.P."/>
            <person name="Doust A.N."/>
            <person name="Tuskan G.A."/>
            <person name="Rokhsar D."/>
            <person name="Devos K.M."/>
        </authorList>
    </citation>
    <scope>NUCLEOTIDE SEQUENCE [LARGE SCALE GENOMIC DNA]</scope>
    <source>
        <strain evidence="2">cv. Yugu1</strain>
    </source>
</reference>
<organism evidence="1 2">
    <name type="scientific">Setaria italica</name>
    <name type="common">Foxtail millet</name>
    <name type="synonym">Panicum italicum</name>
    <dbReference type="NCBI Taxonomy" id="4555"/>
    <lineage>
        <taxon>Eukaryota</taxon>
        <taxon>Viridiplantae</taxon>
        <taxon>Streptophyta</taxon>
        <taxon>Embryophyta</taxon>
        <taxon>Tracheophyta</taxon>
        <taxon>Spermatophyta</taxon>
        <taxon>Magnoliopsida</taxon>
        <taxon>Liliopsida</taxon>
        <taxon>Poales</taxon>
        <taxon>Poaceae</taxon>
        <taxon>PACMAD clade</taxon>
        <taxon>Panicoideae</taxon>
        <taxon>Panicodae</taxon>
        <taxon>Paniceae</taxon>
        <taxon>Cenchrinae</taxon>
        <taxon>Setaria</taxon>
    </lineage>
</organism>
<proteinExistence type="predicted"/>
<evidence type="ECO:0000313" key="2">
    <source>
        <dbReference type="Proteomes" id="UP000004995"/>
    </source>
</evidence>
<accession>K4ANJ9</accession>
<dbReference type="EMBL" id="AGNK02005464">
    <property type="status" value="NOT_ANNOTATED_CDS"/>
    <property type="molecule type" value="Genomic_DNA"/>
</dbReference>
<dbReference type="Gramene" id="KQK87957">
    <property type="protein sequence ID" value="KQK87957"/>
    <property type="gene ID" value="SETIT_040496mg"/>
</dbReference>
<reference evidence="1" key="2">
    <citation type="submission" date="2018-08" db="UniProtKB">
        <authorList>
            <consortium name="EnsemblPlants"/>
        </authorList>
    </citation>
    <scope>IDENTIFICATION</scope>
    <source>
        <strain evidence="1">Yugu1</strain>
    </source>
</reference>
<name>K4ANJ9_SETIT</name>
<evidence type="ECO:0000313" key="1">
    <source>
        <dbReference type="EnsemblPlants" id="KQK87957"/>
    </source>
</evidence>
<protein>
    <submittedName>
        <fullName evidence="1">Uncharacterized protein</fullName>
    </submittedName>
</protein>
<dbReference type="Proteomes" id="UP000004995">
    <property type="component" value="Unassembled WGS sequence"/>
</dbReference>
<sequence length="39" mass="4661">MGRKRAYFLLQSARLREVTLTLRSYFVLLTDQLRGIFRA</sequence>
<dbReference type="InParanoid" id="K4ANJ9"/>
<dbReference type="EnsemblPlants" id="KQK87957">
    <property type="protein sequence ID" value="KQK87957"/>
    <property type="gene ID" value="SETIT_040496mg"/>
</dbReference>